<keyword evidence="2" id="KW-1185">Reference proteome</keyword>
<reference evidence="1 2" key="1">
    <citation type="submission" date="2020-07" db="EMBL/GenBank/DDBJ databases">
        <title>Halosimplex litoreum sp. nov. and Halosimplex rubrum sp. nov., isolated from different salt environments.</title>
        <authorList>
            <person name="Cui H."/>
        </authorList>
    </citation>
    <scope>NUCLEOTIDE SEQUENCE [LARGE SCALE GENOMIC DNA]</scope>
    <source>
        <strain evidence="1 2">R2</strain>
    </source>
</reference>
<name>A0A7D5P864_9EURY</name>
<evidence type="ECO:0000313" key="1">
    <source>
        <dbReference type="EMBL" id="QLH83317.1"/>
    </source>
</evidence>
<organism evidence="1 2">
    <name type="scientific">Halosimplex pelagicum</name>
    <dbReference type="NCBI Taxonomy" id="869886"/>
    <lineage>
        <taxon>Archaea</taxon>
        <taxon>Methanobacteriati</taxon>
        <taxon>Methanobacteriota</taxon>
        <taxon>Stenosarchaea group</taxon>
        <taxon>Halobacteria</taxon>
        <taxon>Halobacteriales</taxon>
        <taxon>Haloarculaceae</taxon>
        <taxon>Halosimplex</taxon>
    </lineage>
</organism>
<proteinExistence type="predicted"/>
<dbReference type="OrthoDB" id="169463at2157"/>
<dbReference type="SUPFAM" id="SSF56281">
    <property type="entry name" value="Metallo-hydrolase/oxidoreductase"/>
    <property type="match status" value="1"/>
</dbReference>
<dbReference type="KEGG" id="hpel:HZS54_17490"/>
<gene>
    <name evidence="1" type="ORF">HZS54_17490</name>
</gene>
<evidence type="ECO:0000313" key="2">
    <source>
        <dbReference type="Proteomes" id="UP000509346"/>
    </source>
</evidence>
<dbReference type="InterPro" id="IPR036866">
    <property type="entry name" value="RibonucZ/Hydroxyglut_hydro"/>
</dbReference>
<accession>A0A7D5P864</accession>
<dbReference type="RefSeq" id="WP_179918366.1">
    <property type="nucleotide sequence ID" value="NZ_CP058909.1"/>
</dbReference>
<dbReference type="Proteomes" id="UP000509346">
    <property type="component" value="Chromosome"/>
</dbReference>
<dbReference type="Gene3D" id="3.60.15.10">
    <property type="entry name" value="Ribonuclease Z/Hydroxyacylglutathione hydrolase-like"/>
    <property type="match status" value="1"/>
</dbReference>
<evidence type="ECO:0008006" key="3">
    <source>
        <dbReference type="Google" id="ProtNLM"/>
    </source>
</evidence>
<dbReference type="GeneID" id="56084421"/>
<dbReference type="AlphaFoldDB" id="A0A7D5P864"/>
<sequence>MPMKGSGRSTSWREINRWDGGTSWLAYPDEEMERVSHALVTDGDVWLVDPIDVDGLDETLAEHGTVRGVVLLLDRHERDAETLARRHEVPVYVPEWMDEVRSGLTAPVEPIRRSLADSGYDLHKLVDNPVWKEGFLYDEDSKTLVVAEAVGTSSYMLTSDERLGVHPALRLKPPKALGRYSPERILVGHGEGVMTGAAEALTDALDGSRKRTPRLYAQTAREFLF</sequence>
<dbReference type="EMBL" id="CP058909">
    <property type="protein sequence ID" value="QLH83317.1"/>
    <property type="molecule type" value="Genomic_DNA"/>
</dbReference>
<protein>
    <recommendedName>
        <fullName evidence="3">MBL fold metallo-hydrolase</fullName>
    </recommendedName>
</protein>